<feature type="region of interest" description="Disordered" evidence="1">
    <location>
        <begin position="31"/>
        <end position="51"/>
    </location>
</feature>
<dbReference type="Proteomes" id="UP000054921">
    <property type="component" value="Unassembled WGS sequence"/>
</dbReference>
<evidence type="ECO:0000313" key="4">
    <source>
        <dbReference type="Proteomes" id="UP000054921"/>
    </source>
</evidence>
<dbReference type="Proteomes" id="UP000277577">
    <property type="component" value="Chromosome"/>
</dbReference>
<dbReference type="AlphaFoldDB" id="A0A0W0SHU5"/>
<proteinExistence type="predicted"/>
<organism evidence="2 4">
    <name type="scientific">Legionella cherrii</name>
    <dbReference type="NCBI Taxonomy" id="28084"/>
    <lineage>
        <taxon>Bacteria</taxon>
        <taxon>Pseudomonadati</taxon>
        <taxon>Pseudomonadota</taxon>
        <taxon>Gammaproteobacteria</taxon>
        <taxon>Legionellales</taxon>
        <taxon>Legionellaceae</taxon>
        <taxon>Legionella</taxon>
    </lineage>
</organism>
<accession>A0A0W0SHU5</accession>
<reference evidence="2 4" key="1">
    <citation type="submission" date="2015-11" db="EMBL/GenBank/DDBJ databases">
        <title>Genomic analysis of 38 Legionella species identifies large and diverse effector repertoires.</title>
        <authorList>
            <person name="Burstein D."/>
            <person name="Amaro F."/>
            <person name="Zusman T."/>
            <person name="Lifshitz Z."/>
            <person name="Cohen O."/>
            <person name="Gilbert J.A."/>
            <person name="Pupko T."/>
            <person name="Shuman H.A."/>
            <person name="Segal G."/>
        </authorList>
    </citation>
    <scope>NUCLEOTIDE SEQUENCE [LARGE SCALE GENOMIC DNA]</scope>
    <source>
        <strain evidence="2 4">ORW</strain>
    </source>
</reference>
<dbReference type="EMBL" id="LNXW01000009">
    <property type="protein sequence ID" value="KTC82469.1"/>
    <property type="molecule type" value="Genomic_DNA"/>
</dbReference>
<gene>
    <name evidence="2" type="ORF">Lche_0733</name>
    <name evidence="3" type="ORF">NCTC11976_03240</name>
</gene>
<evidence type="ECO:0000256" key="1">
    <source>
        <dbReference type="SAM" id="MobiDB-lite"/>
    </source>
</evidence>
<name>A0A0W0SHU5_9GAMM</name>
<evidence type="ECO:0000313" key="5">
    <source>
        <dbReference type="Proteomes" id="UP000277577"/>
    </source>
</evidence>
<dbReference type="PATRIC" id="fig|28084.5.peg.786"/>
<evidence type="ECO:0000313" key="3">
    <source>
        <dbReference type="EMBL" id="VEB39417.1"/>
    </source>
</evidence>
<protein>
    <submittedName>
        <fullName evidence="2">Uncharacterized protein</fullName>
    </submittedName>
</protein>
<sequence length="51" mass="5727">MLLEALDLVNTLEDYLSLWFSFPKNKTICPSDKGNESKTTYSNYGSLPLAP</sequence>
<reference evidence="3 5" key="2">
    <citation type="submission" date="2018-12" db="EMBL/GenBank/DDBJ databases">
        <authorList>
            <consortium name="Pathogen Informatics"/>
        </authorList>
    </citation>
    <scope>NUCLEOTIDE SEQUENCE [LARGE SCALE GENOMIC DNA]</scope>
    <source>
        <strain evidence="3 5">NCTC11976</strain>
    </source>
</reference>
<dbReference type="STRING" id="28084.Lche_0733"/>
<keyword evidence="5" id="KW-1185">Reference proteome</keyword>
<evidence type="ECO:0000313" key="2">
    <source>
        <dbReference type="EMBL" id="KTC82469.1"/>
    </source>
</evidence>
<dbReference type="EMBL" id="LR134173">
    <property type="protein sequence ID" value="VEB39417.1"/>
    <property type="molecule type" value="Genomic_DNA"/>
</dbReference>